<dbReference type="InterPro" id="IPR043130">
    <property type="entry name" value="CDP-OH_PTrfase_TM_dom"/>
</dbReference>
<dbReference type="Pfam" id="PF01066">
    <property type="entry name" value="CDP-OH_P_transf"/>
    <property type="match status" value="1"/>
</dbReference>
<dbReference type="AlphaFoldDB" id="A0A261F2A0"/>
<keyword evidence="4 11" id="KW-0808">Transferase</keyword>
<dbReference type="InterPro" id="IPR050324">
    <property type="entry name" value="CDP-alcohol_PTase-I"/>
</dbReference>
<evidence type="ECO:0000256" key="2">
    <source>
        <dbReference type="ARBA" id="ARBA00010441"/>
    </source>
</evidence>
<keyword evidence="9" id="KW-0594">Phospholipid biosynthesis</keyword>
<sequence length="215" mass="23223">MSRSTRQEPTGQDESFSPEPTDKILTVPNVISMFRLVSIPVIAVLVVQNHLFAGLVLLAVSAMSDGVDGYIARRYNQVTKLGQILDPIADRLLIFFSILALASIGIMPWWVLAAVVLRELVLGIQVLRLASYGYGPLPVHFVGKAGTAVLMITVPVYIVSALGESTLFTVLHDLGDAGAIWGCVLYWVAGIIYLWQGTHVIHDEKAAGTRAGAAR</sequence>
<evidence type="ECO:0000256" key="1">
    <source>
        <dbReference type="ARBA" id="ARBA00004141"/>
    </source>
</evidence>
<dbReference type="InterPro" id="IPR000462">
    <property type="entry name" value="CDP-OH_P_trans"/>
</dbReference>
<evidence type="ECO:0000256" key="10">
    <source>
        <dbReference type="ARBA" id="ARBA00023264"/>
    </source>
</evidence>
<keyword evidence="8 13" id="KW-0472">Membrane</keyword>
<dbReference type="UniPathway" id="UPA00085"/>
<evidence type="ECO:0000256" key="4">
    <source>
        <dbReference type="ARBA" id="ARBA00022679"/>
    </source>
</evidence>
<protein>
    <submittedName>
        <fullName evidence="14">CDP-diacylglycerol--glycerol-3-phosphate 3-phosphatidyltransferase</fullName>
    </submittedName>
</protein>
<feature type="transmembrane region" description="Helical" evidence="13">
    <location>
        <begin position="137"/>
        <end position="162"/>
    </location>
</feature>
<keyword evidence="7" id="KW-0443">Lipid metabolism</keyword>
<feature type="transmembrane region" description="Helical" evidence="13">
    <location>
        <begin position="174"/>
        <end position="195"/>
    </location>
</feature>
<evidence type="ECO:0000256" key="6">
    <source>
        <dbReference type="ARBA" id="ARBA00022989"/>
    </source>
</evidence>
<evidence type="ECO:0000256" key="11">
    <source>
        <dbReference type="RuleBase" id="RU003750"/>
    </source>
</evidence>
<keyword evidence="6 13" id="KW-1133">Transmembrane helix</keyword>
<dbReference type="RefSeq" id="WP_094660015.1">
    <property type="nucleotide sequence ID" value="NZ_JBKZBR010000001.1"/>
</dbReference>
<comment type="subcellular location">
    <subcellularLocation>
        <location evidence="1">Membrane</location>
        <topology evidence="1">Multi-pass membrane protein</topology>
    </subcellularLocation>
</comment>
<reference evidence="14 15" key="1">
    <citation type="journal article" date="2017" name="BMC Genomics">
        <title>Comparative genomic and phylogenomic analyses of the Bifidobacteriaceae family.</title>
        <authorList>
            <person name="Lugli G.A."/>
            <person name="Milani C."/>
            <person name="Turroni F."/>
            <person name="Duranti S."/>
            <person name="Mancabelli L."/>
            <person name="Mangifesta M."/>
            <person name="Ferrario C."/>
            <person name="Modesto M."/>
            <person name="Mattarelli P."/>
            <person name="Jiri K."/>
            <person name="van Sinderen D."/>
            <person name="Ventura M."/>
        </authorList>
    </citation>
    <scope>NUCLEOTIDE SEQUENCE [LARGE SCALE GENOMIC DNA]</scope>
    <source>
        <strain evidence="14 15">DSM 24742</strain>
    </source>
</reference>
<evidence type="ECO:0000256" key="9">
    <source>
        <dbReference type="ARBA" id="ARBA00023209"/>
    </source>
</evidence>
<name>A0A261F2A0_9BIFI</name>
<dbReference type="GO" id="GO:0046474">
    <property type="term" value="P:glycerophospholipid biosynthetic process"/>
    <property type="evidence" value="ECO:0007669"/>
    <property type="project" value="TreeGrafter"/>
</dbReference>
<feature type="transmembrane region" description="Helical" evidence="13">
    <location>
        <begin position="92"/>
        <end position="117"/>
    </location>
</feature>
<comment type="similarity">
    <text evidence="2 11">Belongs to the CDP-alcohol phosphatidyltransferase class-I family.</text>
</comment>
<dbReference type="PROSITE" id="PS00379">
    <property type="entry name" value="CDP_ALCOHOL_P_TRANSF"/>
    <property type="match status" value="1"/>
</dbReference>
<dbReference type="OrthoDB" id="9796672at2"/>
<keyword evidence="3" id="KW-0444">Lipid biosynthesis</keyword>
<evidence type="ECO:0000256" key="13">
    <source>
        <dbReference type="SAM" id="Phobius"/>
    </source>
</evidence>
<dbReference type="InterPro" id="IPR004570">
    <property type="entry name" value="Phosphatidylglycerol_P_synth"/>
</dbReference>
<evidence type="ECO:0000256" key="12">
    <source>
        <dbReference type="SAM" id="MobiDB-lite"/>
    </source>
</evidence>
<dbReference type="GO" id="GO:0008444">
    <property type="term" value="F:CDP-diacylglycerol-glycerol-3-phosphate 3-phosphatidyltransferase activity"/>
    <property type="evidence" value="ECO:0007669"/>
    <property type="project" value="InterPro"/>
</dbReference>
<evidence type="ECO:0000256" key="8">
    <source>
        <dbReference type="ARBA" id="ARBA00023136"/>
    </source>
</evidence>
<dbReference type="GO" id="GO:0016020">
    <property type="term" value="C:membrane"/>
    <property type="evidence" value="ECO:0007669"/>
    <property type="project" value="UniProtKB-SubCell"/>
</dbReference>
<evidence type="ECO:0000256" key="3">
    <source>
        <dbReference type="ARBA" id="ARBA00022516"/>
    </source>
</evidence>
<feature type="region of interest" description="Disordered" evidence="12">
    <location>
        <begin position="1"/>
        <end position="21"/>
    </location>
</feature>
<keyword evidence="5 13" id="KW-0812">Transmembrane</keyword>
<dbReference type="PANTHER" id="PTHR14269:SF62">
    <property type="entry name" value="CDP-DIACYLGLYCEROL--GLYCEROL-3-PHOSPHATE 3-PHOSPHATIDYLTRANSFERASE 1, CHLOROPLASTIC"/>
    <property type="match status" value="1"/>
</dbReference>
<dbReference type="InterPro" id="IPR048254">
    <property type="entry name" value="CDP_ALCOHOL_P_TRANSF_CS"/>
</dbReference>
<keyword evidence="10" id="KW-1208">Phospholipid metabolism</keyword>
<accession>A0A261F2A0</accession>
<evidence type="ECO:0000256" key="7">
    <source>
        <dbReference type="ARBA" id="ARBA00023098"/>
    </source>
</evidence>
<feature type="compositionally biased region" description="Polar residues" evidence="12">
    <location>
        <begin position="1"/>
        <end position="15"/>
    </location>
</feature>
<gene>
    <name evidence="14" type="ORF">PSRA_0057</name>
</gene>
<comment type="caution">
    <text evidence="14">The sequence shown here is derived from an EMBL/GenBank/DDBJ whole genome shotgun (WGS) entry which is preliminary data.</text>
</comment>
<dbReference type="PIRSF" id="PIRSF000847">
    <property type="entry name" value="Phos_ph_gly_syn"/>
    <property type="match status" value="1"/>
</dbReference>
<evidence type="ECO:0000313" key="14">
    <source>
        <dbReference type="EMBL" id="OZG53250.1"/>
    </source>
</evidence>
<dbReference type="Gene3D" id="1.20.120.1760">
    <property type="match status" value="1"/>
</dbReference>
<organism evidence="14 15">
    <name type="scientific">Pseudoscardovia radai</name>
    <dbReference type="NCBI Taxonomy" id="987066"/>
    <lineage>
        <taxon>Bacteria</taxon>
        <taxon>Bacillati</taxon>
        <taxon>Actinomycetota</taxon>
        <taxon>Actinomycetes</taxon>
        <taxon>Bifidobacteriales</taxon>
        <taxon>Bifidobacteriaceae</taxon>
        <taxon>Pseudoscardovia</taxon>
    </lineage>
</organism>
<dbReference type="Proteomes" id="UP000216725">
    <property type="component" value="Unassembled WGS sequence"/>
</dbReference>
<dbReference type="PANTHER" id="PTHR14269">
    <property type="entry name" value="CDP-DIACYLGLYCEROL--GLYCEROL-3-PHOSPHATE 3-PHOSPHATIDYLTRANSFERASE-RELATED"/>
    <property type="match status" value="1"/>
</dbReference>
<proteinExistence type="inferred from homology"/>
<feature type="transmembrane region" description="Helical" evidence="13">
    <location>
        <begin position="51"/>
        <end position="71"/>
    </location>
</feature>
<evidence type="ECO:0000256" key="5">
    <source>
        <dbReference type="ARBA" id="ARBA00022692"/>
    </source>
</evidence>
<evidence type="ECO:0000313" key="15">
    <source>
        <dbReference type="Proteomes" id="UP000216725"/>
    </source>
</evidence>
<keyword evidence="15" id="KW-1185">Reference proteome</keyword>
<dbReference type="EMBL" id="MWWR01000002">
    <property type="protein sequence ID" value="OZG53250.1"/>
    <property type="molecule type" value="Genomic_DNA"/>
</dbReference>